<reference evidence="3 4" key="1">
    <citation type="submission" date="2015-06" db="EMBL/GenBank/DDBJ databases">
        <title>Investigation of pathophysiology for high-risk pregnancy and development of treatment modality based on it.</title>
        <authorList>
            <person name="Kim B.-C."/>
            <person name="Lim S."/>
        </authorList>
    </citation>
    <scope>NUCLEOTIDE SEQUENCE [LARGE SCALE GENOMIC DNA]</scope>
    <source>
        <strain evidence="3 4">AD1-86</strain>
    </source>
</reference>
<feature type="transmembrane region" description="Helical" evidence="2">
    <location>
        <begin position="73"/>
        <end position="102"/>
    </location>
</feature>
<name>A0A1B0ZG92_9MICO</name>
<accession>A0A1B0ZG92</accession>
<organism evidence="3 4">
    <name type="scientific">Dermabacter vaginalis</name>
    <dbReference type="NCBI Taxonomy" id="1630135"/>
    <lineage>
        <taxon>Bacteria</taxon>
        <taxon>Bacillati</taxon>
        <taxon>Actinomycetota</taxon>
        <taxon>Actinomycetes</taxon>
        <taxon>Micrococcales</taxon>
        <taxon>Dermabacteraceae</taxon>
        <taxon>Dermabacter</taxon>
    </lineage>
</organism>
<dbReference type="EMBL" id="CP012117">
    <property type="protein sequence ID" value="ANP26961.1"/>
    <property type="molecule type" value="Genomic_DNA"/>
</dbReference>
<sequence length="108" mass="11696">MMSENTPEEHEKSEAVCAPQGSDSPESPESPQPTALFVRRERRMNLGGWVVLALVIGAVSGLVWGMFRGVFEFAPLVIAALYGVLFVGVGLALVAVIIDWVLERARAK</sequence>
<feature type="region of interest" description="Disordered" evidence="1">
    <location>
        <begin position="1"/>
        <end position="34"/>
    </location>
</feature>
<dbReference type="KEGG" id="dva:DAD186_04040"/>
<protein>
    <submittedName>
        <fullName evidence="3">Uncharacterized protein</fullName>
    </submittedName>
</protein>
<keyword evidence="2" id="KW-0812">Transmembrane</keyword>
<dbReference type="STRING" id="1630135.DAD186_04040"/>
<feature type="compositionally biased region" description="Low complexity" evidence="1">
    <location>
        <begin position="19"/>
        <end position="33"/>
    </location>
</feature>
<keyword evidence="2" id="KW-1133">Transmembrane helix</keyword>
<evidence type="ECO:0000313" key="3">
    <source>
        <dbReference type="EMBL" id="ANP26961.1"/>
    </source>
</evidence>
<evidence type="ECO:0000313" key="4">
    <source>
        <dbReference type="Proteomes" id="UP000092596"/>
    </source>
</evidence>
<gene>
    <name evidence="3" type="ORF">DAD186_04040</name>
</gene>
<dbReference type="AlphaFoldDB" id="A0A1B0ZG92"/>
<feature type="transmembrane region" description="Helical" evidence="2">
    <location>
        <begin position="46"/>
        <end position="67"/>
    </location>
</feature>
<proteinExistence type="predicted"/>
<keyword evidence="2" id="KW-0472">Membrane</keyword>
<dbReference type="Proteomes" id="UP000092596">
    <property type="component" value="Chromosome"/>
</dbReference>
<evidence type="ECO:0000256" key="2">
    <source>
        <dbReference type="SAM" id="Phobius"/>
    </source>
</evidence>
<evidence type="ECO:0000256" key="1">
    <source>
        <dbReference type="SAM" id="MobiDB-lite"/>
    </source>
</evidence>